<keyword evidence="3" id="KW-1185">Reference proteome</keyword>
<evidence type="ECO:0000313" key="2">
    <source>
        <dbReference type="EMBL" id="DAZ95606.1"/>
    </source>
</evidence>
<dbReference type="AlphaFoldDB" id="A0AAV2YP93"/>
<comment type="caution">
    <text evidence="2">The sequence shown here is derived from an EMBL/GenBank/DDBJ whole genome shotgun (WGS) entry which is preliminary data.</text>
</comment>
<gene>
    <name evidence="2" type="ORF">N0F65_000089</name>
</gene>
<accession>A0AAV2YP93</accession>
<reference evidence="2" key="2">
    <citation type="journal article" date="2023" name="Microbiol Resour">
        <title>Decontamination and Annotation of the Draft Genome Sequence of the Oomycete Lagenidium giganteum ARSEF 373.</title>
        <authorList>
            <person name="Morgan W.R."/>
            <person name="Tartar A."/>
        </authorList>
    </citation>
    <scope>NUCLEOTIDE SEQUENCE</scope>
    <source>
        <strain evidence="2">ARSEF 373</strain>
    </source>
</reference>
<dbReference type="Proteomes" id="UP001146120">
    <property type="component" value="Unassembled WGS sequence"/>
</dbReference>
<dbReference type="EMBL" id="DAKRPA010000197">
    <property type="protein sequence ID" value="DAZ95606.1"/>
    <property type="molecule type" value="Genomic_DNA"/>
</dbReference>
<feature type="region of interest" description="Disordered" evidence="1">
    <location>
        <begin position="1"/>
        <end position="22"/>
    </location>
</feature>
<proteinExistence type="predicted"/>
<feature type="compositionally biased region" description="Low complexity" evidence="1">
    <location>
        <begin position="1"/>
        <end position="20"/>
    </location>
</feature>
<feature type="compositionally biased region" description="Basic residues" evidence="1">
    <location>
        <begin position="256"/>
        <end position="269"/>
    </location>
</feature>
<name>A0AAV2YP93_9STRA</name>
<evidence type="ECO:0000313" key="3">
    <source>
        <dbReference type="Proteomes" id="UP001146120"/>
    </source>
</evidence>
<sequence length="387" mass="43574">MGIHTAHTAATDNDAGDASASPMPSLYLVESHQPSTPSPASSVCELSTWEHFVENDGSSDIEAETRSVRDATARRLEAQSAELKRFHDQICRRVSERERMNREMSMRDEKQLMEKYARLVNVPGTHDYQSKATTVRPNRLCNWRNEKLRDAKEAVHGDCSVLVQLEKVLRYDAQTCEVLLVSKHLDRTPCFQNVCGDNEPESRVHARAIQLKTPDKARLFAAVRRSFMEQERAAVHAGDEATSRQHKSTLPIGTRKRVVAPQRSRRRQTRPSPTLTGRTLVVDVTDGCEVRAHKQTSLSSTPWRKPTNGRLKVALSTGGTPGRTSKQAHERYLHAIQNELGTPALCSCARNLSTSPFYQKPCANNCVFYRQPKKKEKLLHAVCKQNQ</sequence>
<evidence type="ECO:0000256" key="1">
    <source>
        <dbReference type="SAM" id="MobiDB-lite"/>
    </source>
</evidence>
<feature type="region of interest" description="Disordered" evidence="1">
    <location>
        <begin position="256"/>
        <end position="276"/>
    </location>
</feature>
<protein>
    <submittedName>
        <fullName evidence="2">Uncharacterized protein</fullName>
    </submittedName>
</protein>
<reference evidence="2" key="1">
    <citation type="submission" date="2022-11" db="EMBL/GenBank/DDBJ databases">
        <authorList>
            <person name="Morgan W.R."/>
            <person name="Tartar A."/>
        </authorList>
    </citation>
    <scope>NUCLEOTIDE SEQUENCE</scope>
    <source>
        <strain evidence="2">ARSEF 373</strain>
    </source>
</reference>
<organism evidence="2 3">
    <name type="scientific">Lagenidium giganteum</name>
    <dbReference type="NCBI Taxonomy" id="4803"/>
    <lineage>
        <taxon>Eukaryota</taxon>
        <taxon>Sar</taxon>
        <taxon>Stramenopiles</taxon>
        <taxon>Oomycota</taxon>
        <taxon>Peronosporomycetes</taxon>
        <taxon>Pythiales</taxon>
        <taxon>Pythiaceae</taxon>
    </lineage>
</organism>